<dbReference type="Pfam" id="PF20073">
    <property type="entry name" value="DUF6469"/>
    <property type="match status" value="1"/>
</dbReference>
<dbReference type="Pfam" id="PF13086">
    <property type="entry name" value="AAA_11"/>
    <property type="match status" value="1"/>
</dbReference>
<dbReference type="InterPro" id="IPR041679">
    <property type="entry name" value="DNA2/NAM7-like_C"/>
</dbReference>
<evidence type="ECO:0000259" key="1">
    <source>
        <dbReference type="Pfam" id="PF13086"/>
    </source>
</evidence>
<dbReference type="InterPro" id="IPR045055">
    <property type="entry name" value="DNA2/NAM7-like"/>
</dbReference>
<dbReference type="Pfam" id="PF13087">
    <property type="entry name" value="AAA_12"/>
    <property type="match status" value="1"/>
</dbReference>
<accession>A0ABR2M0Q5</accession>
<dbReference type="InterPro" id="IPR047187">
    <property type="entry name" value="SF1_C_Upf1"/>
</dbReference>
<protein>
    <submittedName>
        <fullName evidence="4">Helicase MAGATAMA 3</fullName>
    </submittedName>
</protein>
<evidence type="ECO:0000313" key="5">
    <source>
        <dbReference type="Proteomes" id="UP001412067"/>
    </source>
</evidence>
<evidence type="ECO:0000259" key="2">
    <source>
        <dbReference type="Pfam" id="PF13087"/>
    </source>
</evidence>
<dbReference type="PANTHER" id="PTHR10887:SF522">
    <property type="entry name" value="P-LOOP CONTAINING NUCLEOSIDE TRIPHOSPHATE HYDROLASES SUPERFAMILY PROTEIN"/>
    <property type="match status" value="1"/>
</dbReference>
<sequence length="892" mass="101168">MQVVQIPKTFSSLEHYLTSYTKPLIEEAHADLRSSLEILSQTTAHAELRSIREVPSSKLSYTITLSQRPDEDGGENSSFGNVTYQPLDSDMFLLARTKPRHVSDLSRWGNFSYIIGLVVLSSGRGDAKLNPDQYVVILSRKPEIKSCRGQSYFMVFLLNMTTSIRIWKSLDLELVLEERNVNIINKILSYDSSLRVKKDSTSSSLTKNFQDAYAEYNLERFNLNDSQNNAILDCLSMRQIDQMDPIKLIWGPPGTGKTKTISTLLLSLLQLGCRTIACAPTNTAVVEVTSRLYEMVKDEQNSRDVNFSTGDIILFGNRARMKIDDKLSQIFLEDRVDRLEGKGFMSISRWGDFLSSMIDFLQNAVSQYHQYIKKMQQDEKECATIKAFNGFALSKYCLLAENLGETIEVLCMDLPRSFMPDATFKHMNIAMDLIEKFREFLISARASDDDLEEVFESTYEESNEMLLPVDISKHFLGSFSIISRLKKARSFLLQLFRHISRNFDLPILPDSASMEDFCLQNATLIFCTACSSFRLHNLKMEKPLQFLLVDEAAQLKECESLIPLQLAGIVNAVLVGDECQLPAMVKSQILENTGFGRSLFERLSSLGHEKMMLNVQYRMHPSISKFPNSNFYDNKIHDGENVLHSTYMRHYLSGPLYGPYSFINIVRGKENGDKHGRSKKNMIEAAAVVKIVEQLFEETPQKAPGQKLSVGIVSPYNAQVHAINEIIGRKFDASNCFSVKVRSIDGFQGSEEDIIIFSTVRSNKSGSVGFLTNSQRANVALTRAKHCLWILGHEATLSSGENIWSKLICDAKERNCFHNADDDTVLNEAITKACMENDELDNLVNMNSLKISKDKVCWPTYLRVCLQWLHLFGGFYTKEIGFVQNQQFMGFE</sequence>
<feature type="domain" description="DUF6469" evidence="3">
    <location>
        <begin position="79"/>
        <end position="172"/>
    </location>
</feature>
<feature type="domain" description="DNA2/NAM7 helicase-like C-terminal" evidence="2">
    <location>
        <begin position="596"/>
        <end position="794"/>
    </location>
</feature>
<dbReference type="Proteomes" id="UP001412067">
    <property type="component" value="Unassembled WGS sequence"/>
</dbReference>
<dbReference type="InterPro" id="IPR027417">
    <property type="entry name" value="P-loop_NTPase"/>
</dbReference>
<feature type="domain" description="DNA2/NAM7 helicase helicase" evidence="1">
    <location>
        <begin position="222"/>
        <end position="588"/>
    </location>
</feature>
<dbReference type="PANTHER" id="PTHR10887">
    <property type="entry name" value="DNA2/NAM7 HELICASE FAMILY"/>
    <property type="match status" value="1"/>
</dbReference>
<dbReference type="InterPro" id="IPR045529">
    <property type="entry name" value="DUF6469"/>
</dbReference>
<gene>
    <name evidence="4" type="primary">MAA3</name>
    <name evidence="4" type="ORF">KSP40_PGU005051</name>
</gene>
<dbReference type="CDD" id="cd18808">
    <property type="entry name" value="SF1_C_Upf1"/>
    <property type="match status" value="1"/>
</dbReference>
<name>A0ABR2M0Q5_9ASPA</name>
<keyword evidence="4" id="KW-0547">Nucleotide-binding</keyword>
<keyword evidence="5" id="KW-1185">Reference proteome</keyword>
<keyword evidence="4" id="KW-0067">ATP-binding</keyword>
<organism evidence="4 5">
    <name type="scientific">Platanthera guangdongensis</name>
    <dbReference type="NCBI Taxonomy" id="2320717"/>
    <lineage>
        <taxon>Eukaryota</taxon>
        <taxon>Viridiplantae</taxon>
        <taxon>Streptophyta</taxon>
        <taxon>Embryophyta</taxon>
        <taxon>Tracheophyta</taxon>
        <taxon>Spermatophyta</taxon>
        <taxon>Magnoliopsida</taxon>
        <taxon>Liliopsida</taxon>
        <taxon>Asparagales</taxon>
        <taxon>Orchidaceae</taxon>
        <taxon>Orchidoideae</taxon>
        <taxon>Orchideae</taxon>
        <taxon>Orchidinae</taxon>
        <taxon>Platanthera</taxon>
    </lineage>
</organism>
<reference evidence="4 5" key="1">
    <citation type="journal article" date="2022" name="Nat. Plants">
        <title>Genomes of leafy and leafless Platanthera orchids illuminate the evolution of mycoheterotrophy.</title>
        <authorList>
            <person name="Li M.H."/>
            <person name="Liu K.W."/>
            <person name="Li Z."/>
            <person name="Lu H.C."/>
            <person name="Ye Q.L."/>
            <person name="Zhang D."/>
            <person name="Wang J.Y."/>
            <person name="Li Y.F."/>
            <person name="Zhong Z.M."/>
            <person name="Liu X."/>
            <person name="Yu X."/>
            <person name="Liu D.K."/>
            <person name="Tu X.D."/>
            <person name="Liu B."/>
            <person name="Hao Y."/>
            <person name="Liao X.Y."/>
            <person name="Jiang Y.T."/>
            <person name="Sun W.H."/>
            <person name="Chen J."/>
            <person name="Chen Y.Q."/>
            <person name="Ai Y."/>
            <person name="Zhai J.W."/>
            <person name="Wu S.S."/>
            <person name="Zhou Z."/>
            <person name="Hsiao Y.Y."/>
            <person name="Wu W.L."/>
            <person name="Chen Y.Y."/>
            <person name="Lin Y.F."/>
            <person name="Hsu J.L."/>
            <person name="Li C.Y."/>
            <person name="Wang Z.W."/>
            <person name="Zhao X."/>
            <person name="Zhong W.Y."/>
            <person name="Ma X.K."/>
            <person name="Ma L."/>
            <person name="Huang J."/>
            <person name="Chen G.Z."/>
            <person name="Huang M.Z."/>
            <person name="Huang L."/>
            <person name="Peng D.H."/>
            <person name="Luo Y.B."/>
            <person name="Zou S.Q."/>
            <person name="Chen S.P."/>
            <person name="Lan S."/>
            <person name="Tsai W.C."/>
            <person name="Van de Peer Y."/>
            <person name="Liu Z.J."/>
        </authorList>
    </citation>
    <scope>NUCLEOTIDE SEQUENCE [LARGE SCALE GENOMIC DNA]</scope>
    <source>
        <strain evidence="4">Lor288</strain>
    </source>
</reference>
<keyword evidence="4" id="KW-0347">Helicase</keyword>
<proteinExistence type="predicted"/>
<dbReference type="SUPFAM" id="SSF52540">
    <property type="entry name" value="P-loop containing nucleoside triphosphate hydrolases"/>
    <property type="match status" value="1"/>
</dbReference>
<evidence type="ECO:0000259" key="3">
    <source>
        <dbReference type="Pfam" id="PF20073"/>
    </source>
</evidence>
<dbReference type="GO" id="GO:0004386">
    <property type="term" value="F:helicase activity"/>
    <property type="evidence" value="ECO:0007669"/>
    <property type="project" value="UniProtKB-KW"/>
</dbReference>
<keyword evidence="4" id="KW-0378">Hydrolase</keyword>
<dbReference type="EMBL" id="JBBWWR010000013">
    <property type="protein sequence ID" value="KAK8956058.1"/>
    <property type="molecule type" value="Genomic_DNA"/>
</dbReference>
<comment type="caution">
    <text evidence="4">The sequence shown here is derived from an EMBL/GenBank/DDBJ whole genome shotgun (WGS) entry which is preliminary data.</text>
</comment>
<dbReference type="Gene3D" id="3.40.50.300">
    <property type="entry name" value="P-loop containing nucleotide triphosphate hydrolases"/>
    <property type="match status" value="2"/>
</dbReference>
<evidence type="ECO:0000313" key="4">
    <source>
        <dbReference type="EMBL" id="KAK8956058.1"/>
    </source>
</evidence>
<dbReference type="InterPro" id="IPR041677">
    <property type="entry name" value="DNA2/NAM7_AAA_11"/>
</dbReference>